<protein>
    <submittedName>
        <fullName evidence="1">Sugar transferase, PEP-CTERM/EpsH1 system associated</fullName>
    </submittedName>
</protein>
<dbReference type="Gene3D" id="3.40.50.2000">
    <property type="entry name" value="Glycogen Phosphorylase B"/>
    <property type="match status" value="2"/>
</dbReference>
<dbReference type="SUPFAM" id="SSF53756">
    <property type="entry name" value="UDP-Glycosyltransferase/glycogen phosphorylase"/>
    <property type="match status" value="1"/>
</dbReference>
<keyword evidence="2" id="KW-1185">Reference proteome</keyword>
<keyword evidence="1" id="KW-0808">Transferase</keyword>
<dbReference type="PANTHER" id="PTHR12526">
    <property type="entry name" value="GLYCOSYLTRANSFERASE"/>
    <property type="match status" value="1"/>
</dbReference>
<name>A0A1M6KE85_MALRU</name>
<dbReference type="RefSeq" id="WP_072909248.1">
    <property type="nucleotide sequence ID" value="NZ_FQZT01000010.1"/>
</dbReference>
<dbReference type="EMBL" id="FQZT01000010">
    <property type="protein sequence ID" value="SHJ57228.1"/>
    <property type="molecule type" value="Genomic_DNA"/>
</dbReference>
<dbReference type="CDD" id="cd03801">
    <property type="entry name" value="GT4_PimA-like"/>
    <property type="match status" value="1"/>
</dbReference>
<dbReference type="Pfam" id="PF13692">
    <property type="entry name" value="Glyco_trans_1_4"/>
    <property type="match status" value="1"/>
</dbReference>
<dbReference type="InterPro" id="IPR017521">
    <property type="entry name" value="Sugar_tfrase_PEP-CTERM_Stp1"/>
</dbReference>
<reference evidence="1 2" key="1">
    <citation type="submission" date="2016-11" db="EMBL/GenBank/DDBJ databases">
        <authorList>
            <person name="Jaros S."/>
            <person name="Januszkiewicz K."/>
            <person name="Wedrychowicz H."/>
        </authorList>
    </citation>
    <scope>NUCLEOTIDE SEQUENCE [LARGE SCALE GENOMIC DNA]</scope>
    <source>
        <strain evidence="1 2">DSM 5091</strain>
    </source>
</reference>
<accession>A0A1M6KE85</accession>
<dbReference type="PANTHER" id="PTHR12526:SF600">
    <property type="entry name" value="GLYCOSYL TRANSFERASE GROUP 1"/>
    <property type="match status" value="1"/>
</dbReference>
<dbReference type="STRING" id="1122189.SAMN02745165_02684"/>
<organism evidence="1 2">
    <name type="scientific">Malonomonas rubra DSM 5091</name>
    <dbReference type="NCBI Taxonomy" id="1122189"/>
    <lineage>
        <taxon>Bacteria</taxon>
        <taxon>Pseudomonadati</taxon>
        <taxon>Thermodesulfobacteriota</taxon>
        <taxon>Desulfuromonadia</taxon>
        <taxon>Desulfuromonadales</taxon>
        <taxon>Geopsychrobacteraceae</taxon>
        <taxon>Malonomonas</taxon>
    </lineage>
</organism>
<sequence length="406" mass="46168">MKKELLIIAHRIPYPPDKGDKIRTYNMVRYLAERYRITVACMIDDADDLKYVPELEKIVAKVHYHFRSSKAMKLHALLSLCTGRSFTQQCFYSQALQKQIDDYLGQHQEAAVLCFCSSSAEYLYRSRHKMADLKNRILLNDLIDVDSEKWGQYAEQKTGFMKWIYQREAHLLLPYELRIAADFDCSFLVTEEEKKVLAAHGEVGKVEALSNGVDLEYFSPDKVDKEKHPTALHKLVFSGAMDYWPNVEGAVWFAEKIFPLVKVSCPDAVFCIAGRNPTDEVLALKKISGVEVTGTVPDMRDHLATATICVVPLLIARGIQNKVLEAMAMEKPVIATTGAATGTKAIDGKELIIADKEQQMANEIVALLTDPERQREMGRMARAYVEREHSWESHLQRLVEIIEKQN</sequence>
<evidence type="ECO:0000313" key="2">
    <source>
        <dbReference type="Proteomes" id="UP000184171"/>
    </source>
</evidence>
<evidence type="ECO:0000313" key="1">
    <source>
        <dbReference type="EMBL" id="SHJ57228.1"/>
    </source>
</evidence>
<gene>
    <name evidence="1" type="ORF">SAMN02745165_02684</name>
</gene>
<dbReference type="Proteomes" id="UP000184171">
    <property type="component" value="Unassembled WGS sequence"/>
</dbReference>
<dbReference type="OrthoDB" id="9807209at2"/>
<dbReference type="GO" id="GO:0016757">
    <property type="term" value="F:glycosyltransferase activity"/>
    <property type="evidence" value="ECO:0007669"/>
    <property type="project" value="TreeGrafter"/>
</dbReference>
<proteinExistence type="predicted"/>
<dbReference type="NCBIfam" id="TIGR03087">
    <property type="entry name" value="stp1"/>
    <property type="match status" value="1"/>
</dbReference>
<dbReference type="AlphaFoldDB" id="A0A1M6KE85"/>